<dbReference type="Proteomes" id="UP000596427">
    <property type="component" value="Chromosome"/>
</dbReference>
<reference evidence="4 5" key="1">
    <citation type="submission" date="2020-10" db="EMBL/GenBank/DDBJ databases">
        <title>Degradation of 1,4-Dioxane by Xanthobacter sp. YN2, via a Novel Group-2 Soluble Di-Iron Monooxygenase.</title>
        <authorList>
            <person name="Ma F."/>
            <person name="Wang Y."/>
            <person name="Yang J."/>
            <person name="Guo H."/>
            <person name="Su D."/>
            <person name="Yu L."/>
        </authorList>
    </citation>
    <scope>NUCLEOTIDE SEQUENCE [LARGE SCALE GENOMIC DNA]</scope>
    <source>
        <strain evidence="4 5">YN2</strain>
    </source>
</reference>
<dbReference type="EMBL" id="CP063362">
    <property type="protein sequence ID" value="QRG09021.1"/>
    <property type="molecule type" value="Genomic_DNA"/>
</dbReference>
<keyword evidence="1" id="KW-0560">Oxidoreductase</keyword>
<evidence type="ECO:0000313" key="5">
    <source>
        <dbReference type="Proteomes" id="UP000596427"/>
    </source>
</evidence>
<protein>
    <submittedName>
        <fullName evidence="4">3-hydroxyacyl-CoA dehydrogenase</fullName>
    </submittedName>
</protein>
<dbReference type="NCBIfam" id="NF006124">
    <property type="entry name" value="PRK08268.1"/>
    <property type="match status" value="1"/>
</dbReference>
<dbReference type="KEGG" id="xdi:EZH22_12555"/>
<dbReference type="Gene3D" id="1.10.1040.10">
    <property type="entry name" value="N-(1-d-carboxylethyl)-l-norvaline Dehydrogenase, domain 2"/>
    <property type="match status" value="2"/>
</dbReference>
<dbReference type="SUPFAM" id="SSF48179">
    <property type="entry name" value="6-phosphogluconate dehydrogenase C-terminal domain-like"/>
    <property type="match status" value="2"/>
</dbReference>
<evidence type="ECO:0000256" key="1">
    <source>
        <dbReference type="ARBA" id="ARBA00023002"/>
    </source>
</evidence>
<name>A0A974PT68_9HYPH</name>
<accession>A0A974PT68</accession>
<dbReference type="Pfam" id="PF00725">
    <property type="entry name" value="3HCDH"/>
    <property type="match status" value="2"/>
</dbReference>
<keyword evidence="5" id="KW-1185">Reference proteome</keyword>
<feature type="domain" description="3-hydroxyacyl-CoA dehydrogenase C-terminal" evidence="2">
    <location>
        <begin position="218"/>
        <end position="315"/>
    </location>
</feature>
<dbReference type="InterPro" id="IPR036291">
    <property type="entry name" value="NAD(P)-bd_dom_sf"/>
</dbReference>
<feature type="domain" description="3-hydroxyacyl-CoA dehydrogenase NAD binding" evidence="3">
    <location>
        <begin position="33"/>
        <end position="215"/>
    </location>
</feature>
<dbReference type="SUPFAM" id="SSF51735">
    <property type="entry name" value="NAD(P)-binding Rossmann-fold domains"/>
    <property type="match status" value="1"/>
</dbReference>
<dbReference type="GO" id="GO:0070403">
    <property type="term" value="F:NAD+ binding"/>
    <property type="evidence" value="ECO:0007669"/>
    <property type="project" value="InterPro"/>
</dbReference>
<dbReference type="PANTHER" id="PTHR48075">
    <property type="entry name" value="3-HYDROXYACYL-COA DEHYDROGENASE FAMILY PROTEIN"/>
    <property type="match status" value="1"/>
</dbReference>
<feature type="domain" description="3-hydroxyacyl-CoA dehydrogenase C-terminal" evidence="2">
    <location>
        <begin position="444"/>
        <end position="527"/>
    </location>
</feature>
<evidence type="ECO:0000259" key="3">
    <source>
        <dbReference type="Pfam" id="PF02737"/>
    </source>
</evidence>
<dbReference type="InterPro" id="IPR006176">
    <property type="entry name" value="3-OHacyl-CoA_DH_NAD-bd"/>
</dbReference>
<dbReference type="GO" id="GO:0016616">
    <property type="term" value="F:oxidoreductase activity, acting on the CH-OH group of donors, NAD or NADP as acceptor"/>
    <property type="evidence" value="ECO:0007669"/>
    <property type="project" value="InterPro"/>
</dbReference>
<dbReference type="InterPro" id="IPR013328">
    <property type="entry name" value="6PGD_dom2"/>
</dbReference>
<dbReference type="AlphaFoldDB" id="A0A974PT68"/>
<evidence type="ECO:0000259" key="2">
    <source>
        <dbReference type="Pfam" id="PF00725"/>
    </source>
</evidence>
<dbReference type="FunFam" id="3.40.50.720:FF:000009">
    <property type="entry name" value="Fatty oxidation complex, alpha subunit"/>
    <property type="match status" value="1"/>
</dbReference>
<dbReference type="GO" id="GO:0006631">
    <property type="term" value="P:fatty acid metabolic process"/>
    <property type="evidence" value="ECO:0007669"/>
    <property type="project" value="InterPro"/>
</dbReference>
<gene>
    <name evidence="4" type="ORF">EZH22_12555</name>
</gene>
<dbReference type="PANTHER" id="PTHR48075:SF5">
    <property type="entry name" value="3-HYDROXYBUTYRYL-COA DEHYDROGENASE"/>
    <property type="match status" value="1"/>
</dbReference>
<dbReference type="InterPro" id="IPR006108">
    <property type="entry name" value="3HC_DH_C"/>
</dbReference>
<evidence type="ECO:0000313" key="4">
    <source>
        <dbReference type="EMBL" id="QRG09021.1"/>
    </source>
</evidence>
<proteinExistence type="predicted"/>
<sequence length="534" mass="56542">MARGLPDGSGRTFHRQAWQGAMARNELHRDTTLGIVGAGIMGRGIAQIAAEAGMQVRLADADPKTIEVAKQACAGMIRRKAEKGQISAEAAEAAIARIHGTDAGPQAGYAAFAHCDLVVEAVAERMDIKQQVLAGLEQSVRDDCIIATNTSSLSVTGFAAAARLPGRVAGFHFFNPVPLMKVVEVIGGVLTDAPVLDRLTQVARRMGHHPVRASDTPGFVVNHAGRGYLTEALRIVSEGIASFADVDLVMTEAAGFRLGPFELLDLTGLDVSVPVLESIYHQYYEEPRYRPSVLAATRRAGGLLGRKTGRGFYLYADGKAQKPAEPPVPDIRPNGLRVWVSGRDAEAQAAVAAIGTAAGATLEQGPRPSAAALAVVTPWGEDAGTAALAENLDPRQVVAIDPSGLGRRRTLMGSPATDPAVRAAAHALFAADGAAVTLIHDSPGFIAQRIHAAIVNVGADMAQQRVAVPQDIDRAVELGLGYPRGPLRLGDEIGPGRILRILEAMSDFYGDPRYRPSPWLKRRARLGLPLHHPD</sequence>
<dbReference type="Gene3D" id="3.40.50.720">
    <property type="entry name" value="NAD(P)-binding Rossmann-like Domain"/>
    <property type="match status" value="1"/>
</dbReference>
<dbReference type="Pfam" id="PF02737">
    <property type="entry name" value="3HCDH_N"/>
    <property type="match status" value="1"/>
</dbReference>
<dbReference type="InterPro" id="IPR008927">
    <property type="entry name" value="6-PGluconate_DH-like_C_sf"/>
</dbReference>
<organism evidence="4 5">
    <name type="scientific">Xanthobacter dioxanivorans</name>
    <dbReference type="NCBI Taxonomy" id="2528964"/>
    <lineage>
        <taxon>Bacteria</taxon>
        <taxon>Pseudomonadati</taxon>
        <taxon>Pseudomonadota</taxon>
        <taxon>Alphaproteobacteria</taxon>
        <taxon>Hyphomicrobiales</taxon>
        <taxon>Xanthobacteraceae</taxon>
        <taxon>Xanthobacter</taxon>
    </lineage>
</organism>